<keyword evidence="2" id="KW-1185">Reference proteome</keyword>
<evidence type="ECO:0000313" key="2">
    <source>
        <dbReference type="Proteomes" id="UP000005237"/>
    </source>
</evidence>
<dbReference type="Proteomes" id="UP000005237">
    <property type="component" value="Unassembled WGS sequence"/>
</dbReference>
<sequence length="77" mass="8046">MLCLPLRPARSLWPSSLPASTTTDYRSLRVVSLVLLDPAALASQTGPAGFGHLVRISIGCAVLSLAERRAVGSNSCP</sequence>
<dbReference type="EnsemblMetazoa" id="CJA19697.1">
    <property type="protein sequence ID" value="CJA19697.1"/>
    <property type="gene ID" value="WBGene00175268"/>
</dbReference>
<reference evidence="2" key="1">
    <citation type="submission" date="2010-08" db="EMBL/GenBank/DDBJ databases">
        <authorList>
            <consortium name="Caenorhabditis japonica Sequencing Consortium"/>
            <person name="Wilson R.K."/>
        </authorList>
    </citation>
    <scope>NUCLEOTIDE SEQUENCE [LARGE SCALE GENOMIC DNA]</scope>
    <source>
        <strain evidence="2">DF5081</strain>
    </source>
</reference>
<protein>
    <submittedName>
        <fullName evidence="1">Uncharacterized protein</fullName>
    </submittedName>
</protein>
<proteinExistence type="predicted"/>
<dbReference type="AlphaFoldDB" id="A0A8R1I4L4"/>
<accession>A0A8R1I4L4</accession>
<name>A0A8R1I4L4_CAEJA</name>
<organism evidence="1 2">
    <name type="scientific">Caenorhabditis japonica</name>
    <dbReference type="NCBI Taxonomy" id="281687"/>
    <lineage>
        <taxon>Eukaryota</taxon>
        <taxon>Metazoa</taxon>
        <taxon>Ecdysozoa</taxon>
        <taxon>Nematoda</taxon>
        <taxon>Chromadorea</taxon>
        <taxon>Rhabditida</taxon>
        <taxon>Rhabditina</taxon>
        <taxon>Rhabditomorpha</taxon>
        <taxon>Rhabditoidea</taxon>
        <taxon>Rhabditidae</taxon>
        <taxon>Peloderinae</taxon>
        <taxon>Caenorhabditis</taxon>
    </lineage>
</organism>
<evidence type="ECO:0000313" key="1">
    <source>
        <dbReference type="EnsemblMetazoa" id="CJA19697.1"/>
    </source>
</evidence>
<reference evidence="1" key="2">
    <citation type="submission" date="2022-06" db="UniProtKB">
        <authorList>
            <consortium name="EnsemblMetazoa"/>
        </authorList>
    </citation>
    <scope>IDENTIFICATION</scope>
    <source>
        <strain evidence="1">DF5081</strain>
    </source>
</reference>